<sequence>MYGVKQRAFSQRRGLSWVSLAAVTACMMLWPLRSFALDFISAYRSALHKNPAYLATQQQHLAVQEKRVQGRGGLLPTLSLNYSQAYNWSEVEQQSGANRYTEDRDYQSHNASLMFQQPLLDYEAWSGYQKADQQAQEADDQFLGETAKLALQVLTSYTQAMLARDQQVLAEQQLAAHRALLHQNESLKAQGEGTQTDVLETQSRLFLSETEWIEAQDALDLALRTLAQMIDLPVSLADLPELTSFQASLPLDSSELAHWQRLALQHNPELLALAHREKAAEYEVSVQNSGHYPRLSLYASSRRTESDTENTYEQRYDTESVGIQLKVPLYLGGRVSSAAREAQAIKSQVSYELASKRQEVILNVRRHLQKCISSVSSLKARRFALSSSEALVTATRMSVQGGERGNQDVLDAERQWYQARRELARTQYDYLQAWLALHVEAGVLQDAHIVLVSEQFRRVSKNI</sequence>
<dbReference type="PANTHER" id="PTHR30026">
    <property type="entry name" value="OUTER MEMBRANE PROTEIN TOLC"/>
    <property type="match status" value="1"/>
</dbReference>
<gene>
    <name evidence="8" type="ORF">GCM10022277_41030</name>
</gene>
<reference evidence="9" key="1">
    <citation type="journal article" date="2019" name="Int. J. Syst. Evol. Microbiol.">
        <title>The Global Catalogue of Microorganisms (GCM) 10K type strain sequencing project: providing services to taxonomists for standard genome sequencing and annotation.</title>
        <authorList>
            <consortium name="The Broad Institute Genomics Platform"/>
            <consortium name="The Broad Institute Genome Sequencing Center for Infectious Disease"/>
            <person name="Wu L."/>
            <person name="Ma J."/>
        </authorList>
    </citation>
    <scope>NUCLEOTIDE SEQUENCE [LARGE SCALE GENOMIC DNA]</scope>
    <source>
        <strain evidence="9">JCM 17551</strain>
    </source>
</reference>
<evidence type="ECO:0000256" key="5">
    <source>
        <dbReference type="ARBA" id="ARBA00022692"/>
    </source>
</evidence>
<keyword evidence="4" id="KW-1134">Transmembrane beta strand</keyword>
<proteinExistence type="inferred from homology"/>
<evidence type="ECO:0000256" key="1">
    <source>
        <dbReference type="ARBA" id="ARBA00004442"/>
    </source>
</evidence>
<dbReference type="InterPro" id="IPR051906">
    <property type="entry name" value="TolC-like"/>
</dbReference>
<dbReference type="InterPro" id="IPR010130">
    <property type="entry name" value="T1SS_OMP_TolC"/>
</dbReference>
<keyword evidence="5" id="KW-0812">Transmembrane</keyword>
<protein>
    <submittedName>
        <fullName evidence="8">TolC family outer membrane protein</fullName>
    </submittedName>
</protein>
<comment type="similarity">
    <text evidence="2">Belongs to the outer membrane factor (OMF) (TC 1.B.17) family.</text>
</comment>
<dbReference type="Pfam" id="PF02321">
    <property type="entry name" value="OEP"/>
    <property type="match status" value="2"/>
</dbReference>
<dbReference type="SUPFAM" id="SSF56954">
    <property type="entry name" value="Outer membrane efflux proteins (OEP)"/>
    <property type="match status" value="1"/>
</dbReference>
<dbReference type="PANTHER" id="PTHR30026:SF20">
    <property type="entry name" value="OUTER MEMBRANE PROTEIN TOLC"/>
    <property type="match status" value="1"/>
</dbReference>
<dbReference type="Proteomes" id="UP001501565">
    <property type="component" value="Unassembled WGS sequence"/>
</dbReference>
<organism evidence="8 9">
    <name type="scientific">Litoribacillus peritrichatus</name>
    <dbReference type="NCBI Taxonomy" id="718191"/>
    <lineage>
        <taxon>Bacteria</taxon>
        <taxon>Pseudomonadati</taxon>
        <taxon>Pseudomonadota</taxon>
        <taxon>Gammaproteobacteria</taxon>
        <taxon>Oceanospirillales</taxon>
        <taxon>Oceanospirillaceae</taxon>
        <taxon>Litoribacillus</taxon>
    </lineage>
</organism>
<accession>A0ABP7NA31</accession>
<keyword evidence="7" id="KW-0998">Cell outer membrane</keyword>
<name>A0ABP7NA31_9GAMM</name>
<dbReference type="Gene3D" id="1.20.1600.10">
    <property type="entry name" value="Outer membrane efflux proteins (OEP)"/>
    <property type="match status" value="1"/>
</dbReference>
<keyword evidence="6" id="KW-0472">Membrane</keyword>
<dbReference type="NCBIfam" id="TIGR01844">
    <property type="entry name" value="type_I_sec_TolC"/>
    <property type="match status" value="1"/>
</dbReference>
<evidence type="ECO:0000256" key="4">
    <source>
        <dbReference type="ARBA" id="ARBA00022452"/>
    </source>
</evidence>
<evidence type="ECO:0000313" key="8">
    <source>
        <dbReference type="EMBL" id="GAA3940846.1"/>
    </source>
</evidence>
<evidence type="ECO:0000256" key="2">
    <source>
        <dbReference type="ARBA" id="ARBA00007613"/>
    </source>
</evidence>
<dbReference type="RefSeq" id="WP_344800524.1">
    <property type="nucleotide sequence ID" value="NZ_BAABBN010000015.1"/>
</dbReference>
<dbReference type="EMBL" id="BAABBN010000015">
    <property type="protein sequence ID" value="GAA3940846.1"/>
    <property type="molecule type" value="Genomic_DNA"/>
</dbReference>
<evidence type="ECO:0000256" key="3">
    <source>
        <dbReference type="ARBA" id="ARBA00022448"/>
    </source>
</evidence>
<comment type="subcellular location">
    <subcellularLocation>
        <location evidence="1">Cell outer membrane</location>
    </subcellularLocation>
</comment>
<evidence type="ECO:0000256" key="7">
    <source>
        <dbReference type="ARBA" id="ARBA00023237"/>
    </source>
</evidence>
<dbReference type="InterPro" id="IPR003423">
    <property type="entry name" value="OMP_efflux"/>
</dbReference>
<comment type="caution">
    <text evidence="8">The sequence shown here is derived from an EMBL/GenBank/DDBJ whole genome shotgun (WGS) entry which is preliminary data.</text>
</comment>
<keyword evidence="9" id="KW-1185">Reference proteome</keyword>
<keyword evidence="3" id="KW-0813">Transport</keyword>
<dbReference type="PROSITE" id="PS51257">
    <property type="entry name" value="PROKAR_LIPOPROTEIN"/>
    <property type="match status" value="1"/>
</dbReference>
<evidence type="ECO:0000256" key="6">
    <source>
        <dbReference type="ARBA" id="ARBA00023136"/>
    </source>
</evidence>
<evidence type="ECO:0000313" key="9">
    <source>
        <dbReference type="Proteomes" id="UP001501565"/>
    </source>
</evidence>